<evidence type="ECO:0000256" key="6">
    <source>
        <dbReference type="SAM" id="SignalP"/>
    </source>
</evidence>
<protein>
    <submittedName>
        <fullName evidence="7">LemA family protein</fullName>
    </submittedName>
</protein>
<feature type="signal peptide" evidence="6">
    <location>
        <begin position="1"/>
        <end position="27"/>
    </location>
</feature>
<organism evidence="7 8">
    <name type="scientific">Novosphingobium clariflavum</name>
    <dbReference type="NCBI Taxonomy" id="2029884"/>
    <lineage>
        <taxon>Bacteria</taxon>
        <taxon>Pseudomonadati</taxon>
        <taxon>Pseudomonadota</taxon>
        <taxon>Alphaproteobacteria</taxon>
        <taxon>Sphingomonadales</taxon>
        <taxon>Sphingomonadaceae</taxon>
        <taxon>Novosphingobium</taxon>
    </lineage>
</organism>
<gene>
    <name evidence="7" type="ORF">ACFFF8_14440</name>
</gene>
<keyword evidence="5" id="KW-0472">Membrane</keyword>
<comment type="caution">
    <text evidence="7">The sequence shown here is derived from an EMBL/GenBank/DDBJ whole genome shotgun (WGS) entry which is preliminary data.</text>
</comment>
<evidence type="ECO:0000313" key="8">
    <source>
        <dbReference type="Proteomes" id="UP001589858"/>
    </source>
</evidence>
<dbReference type="InterPro" id="IPR007156">
    <property type="entry name" value="MamQ_LemA"/>
</dbReference>
<comment type="subcellular location">
    <subcellularLocation>
        <location evidence="1">Membrane</location>
        <topology evidence="1">Single-pass membrane protein</topology>
    </subcellularLocation>
</comment>
<keyword evidence="4" id="KW-1133">Transmembrane helix</keyword>
<sequence length="205" mass="22088">MTLSPATRPRRNAARNALIFGAALSLAGCGFNSVPTKQEAAKAKWADVQAAFQERANLVPNLAAVAKGAATQEKDILTGVVEARAKATSIQLTANDLNDPAKMQQFQAAQGQLGQSLSRLLVSVEQYPELKSIVNYQMLQTQLEGQENRIRISVRDYNSAVQDYNTEVRTFPTMIGAKLRGADPLVPYQATTPGAEVAPSLEGKM</sequence>
<dbReference type="RefSeq" id="WP_267219218.1">
    <property type="nucleotide sequence ID" value="NZ_JAPCWC010000003.1"/>
</dbReference>
<dbReference type="PANTHER" id="PTHR34478">
    <property type="entry name" value="PROTEIN LEMA"/>
    <property type="match status" value="1"/>
</dbReference>
<keyword evidence="6" id="KW-0732">Signal</keyword>
<dbReference type="PANTHER" id="PTHR34478:SF2">
    <property type="entry name" value="MEMBRANE PROTEIN"/>
    <property type="match status" value="1"/>
</dbReference>
<accession>A0ABV6S970</accession>
<dbReference type="Gene3D" id="1.20.1440.20">
    <property type="entry name" value="LemA-like domain"/>
    <property type="match status" value="1"/>
</dbReference>
<feature type="chain" id="PRO_5045061571" evidence="6">
    <location>
        <begin position="28"/>
        <end position="205"/>
    </location>
</feature>
<dbReference type="SUPFAM" id="SSF140478">
    <property type="entry name" value="LemA-like"/>
    <property type="match status" value="1"/>
</dbReference>
<dbReference type="Pfam" id="PF04011">
    <property type="entry name" value="LemA"/>
    <property type="match status" value="1"/>
</dbReference>
<reference evidence="7 8" key="1">
    <citation type="submission" date="2024-09" db="EMBL/GenBank/DDBJ databases">
        <authorList>
            <person name="Sun Q."/>
            <person name="Mori K."/>
        </authorList>
    </citation>
    <scope>NUCLEOTIDE SEQUENCE [LARGE SCALE GENOMIC DNA]</scope>
    <source>
        <strain evidence="7 8">CICC 11035S</strain>
    </source>
</reference>
<evidence type="ECO:0000313" key="7">
    <source>
        <dbReference type="EMBL" id="MFC0685796.1"/>
    </source>
</evidence>
<comment type="similarity">
    <text evidence="2">Belongs to the LemA family.</text>
</comment>
<evidence type="ECO:0000256" key="5">
    <source>
        <dbReference type="ARBA" id="ARBA00023136"/>
    </source>
</evidence>
<evidence type="ECO:0000256" key="1">
    <source>
        <dbReference type="ARBA" id="ARBA00004167"/>
    </source>
</evidence>
<dbReference type="Proteomes" id="UP001589858">
    <property type="component" value="Unassembled WGS sequence"/>
</dbReference>
<keyword evidence="8" id="KW-1185">Reference proteome</keyword>
<proteinExistence type="inferred from homology"/>
<evidence type="ECO:0000256" key="2">
    <source>
        <dbReference type="ARBA" id="ARBA00008854"/>
    </source>
</evidence>
<keyword evidence="3" id="KW-0812">Transmembrane</keyword>
<name>A0ABV6S970_9SPHN</name>
<evidence type="ECO:0000256" key="3">
    <source>
        <dbReference type="ARBA" id="ARBA00022692"/>
    </source>
</evidence>
<evidence type="ECO:0000256" key="4">
    <source>
        <dbReference type="ARBA" id="ARBA00022989"/>
    </source>
</evidence>
<dbReference type="InterPro" id="IPR023353">
    <property type="entry name" value="LemA-like_dom_sf"/>
</dbReference>
<dbReference type="EMBL" id="JBHLTM010000055">
    <property type="protein sequence ID" value="MFC0685796.1"/>
    <property type="molecule type" value="Genomic_DNA"/>
</dbReference>